<dbReference type="Pfam" id="PF00151">
    <property type="entry name" value="Lipase"/>
    <property type="match status" value="1"/>
</dbReference>
<dbReference type="InterPro" id="IPR000734">
    <property type="entry name" value="TAG_lipase"/>
</dbReference>
<dbReference type="EMBL" id="CAVLEF010000006">
    <property type="protein sequence ID" value="CAK1544907.1"/>
    <property type="molecule type" value="Genomic_DNA"/>
</dbReference>
<keyword evidence="8" id="KW-1185">Reference proteome</keyword>
<accession>A0AAV1J6A8</accession>
<dbReference type="AlphaFoldDB" id="A0AAV1J6A8"/>
<evidence type="ECO:0000256" key="4">
    <source>
        <dbReference type="RuleBase" id="RU004262"/>
    </source>
</evidence>
<comment type="similarity">
    <text evidence="2 4">Belongs to the AB hydrolase superfamily. Lipase family.</text>
</comment>
<evidence type="ECO:0000259" key="6">
    <source>
        <dbReference type="Pfam" id="PF00151"/>
    </source>
</evidence>
<keyword evidence="3" id="KW-0964">Secreted</keyword>
<keyword evidence="5" id="KW-0732">Signal</keyword>
<gene>
    <name evidence="7" type="ORF">LNINA_LOCUS4614</name>
</gene>
<dbReference type="GO" id="GO:0016042">
    <property type="term" value="P:lipid catabolic process"/>
    <property type="evidence" value="ECO:0007669"/>
    <property type="project" value="TreeGrafter"/>
</dbReference>
<dbReference type="GO" id="GO:0016298">
    <property type="term" value="F:lipase activity"/>
    <property type="evidence" value="ECO:0007669"/>
    <property type="project" value="InterPro"/>
</dbReference>
<feature type="chain" id="PRO_5043785274" description="Lipase domain-containing protein" evidence="5">
    <location>
        <begin position="18"/>
        <end position="359"/>
    </location>
</feature>
<evidence type="ECO:0000256" key="2">
    <source>
        <dbReference type="ARBA" id="ARBA00010701"/>
    </source>
</evidence>
<dbReference type="Proteomes" id="UP001497472">
    <property type="component" value="Unassembled WGS sequence"/>
</dbReference>
<evidence type="ECO:0000256" key="5">
    <source>
        <dbReference type="SAM" id="SignalP"/>
    </source>
</evidence>
<dbReference type="GO" id="GO:0005615">
    <property type="term" value="C:extracellular space"/>
    <property type="evidence" value="ECO:0007669"/>
    <property type="project" value="TreeGrafter"/>
</dbReference>
<feature type="signal peptide" evidence="5">
    <location>
        <begin position="1"/>
        <end position="17"/>
    </location>
</feature>
<comment type="subcellular location">
    <subcellularLocation>
        <location evidence="1">Secreted</location>
    </subcellularLocation>
</comment>
<dbReference type="PANTHER" id="PTHR11610">
    <property type="entry name" value="LIPASE"/>
    <property type="match status" value="1"/>
</dbReference>
<evidence type="ECO:0000313" key="7">
    <source>
        <dbReference type="EMBL" id="CAK1544907.1"/>
    </source>
</evidence>
<name>A0AAV1J6A8_9NEOP</name>
<comment type="caution">
    <text evidence="7">The sequence shown here is derived from an EMBL/GenBank/DDBJ whole genome shotgun (WGS) entry which is preliminary data.</text>
</comment>
<dbReference type="InterPro" id="IPR029058">
    <property type="entry name" value="AB_hydrolase_fold"/>
</dbReference>
<evidence type="ECO:0000313" key="8">
    <source>
        <dbReference type="Proteomes" id="UP001497472"/>
    </source>
</evidence>
<organism evidence="7 8">
    <name type="scientific">Leptosia nina</name>
    <dbReference type="NCBI Taxonomy" id="320188"/>
    <lineage>
        <taxon>Eukaryota</taxon>
        <taxon>Metazoa</taxon>
        <taxon>Ecdysozoa</taxon>
        <taxon>Arthropoda</taxon>
        <taxon>Hexapoda</taxon>
        <taxon>Insecta</taxon>
        <taxon>Pterygota</taxon>
        <taxon>Neoptera</taxon>
        <taxon>Endopterygota</taxon>
        <taxon>Lepidoptera</taxon>
        <taxon>Glossata</taxon>
        <taxon>Ditrysia</taxon>
        <taxon>Papilionoidea</taxon>
        <taxon>Pieridae</taxon>
        <taxon>Pierinae</taxon>
        <taxon>Leptosia</taxon>
    </lineage>
</organism>
<reference evidence="7 8" key="1">
    <citation type="submission" date="2023-11" db="EMBL/GenBank/DDBJ databases">
        <authorList>
            <person name="Okamura Y."/>
        </authorList>
    </citation>
    <scope>NUCLEOTIDE SEQUENCE [LARGE SCALE GENOMIC DNA]</scope>
</reference>
<proteinExistence type="inferred from homology"/>
<dbReference type="Gene3D" id="3.40.50.1820">
    <property type="entry name" value="alpha/beta hydrolase"/>
    <property type="match status" value="1"/>
</dbReference>
<evidence type="ECO:0000256" key="1">
    <source>
        <dbReference type="ARBA" id="ARBA00004613"/>
    </source>
</evidence>
<feature type="domain" description="Lipase" evidence="6">
    <location>
        <begin position="78"/>
        <end position="330"/>
    </location>
</feature>
<evidence type="ECO:0000256" key="3">
    <source>
        <dbReference type="ARBA" id="ARBA00022525"/>
    </source>
</evidence>
<dbReference type="SUPFAM" id="SSF53474">
    <property type="entry name" value="alpha/beta-Hydrolases"/>
    <property type="match status" value="1"/>
</dbReference>
<protein>
    <recommendedName>
        <fullName evidence="6">Lipase domain-containing protein</fullName>
    </recommendedName>
</protein>
<dbReference type="InterPro" id="IPR013818">
    <property type="entry name" value="Lipase"/>
</dbReference>
<sequence length="359" mass="39959">MDKIVLLCLVSIGNVCTEHSTRQTEGYPAGFLANCPGTNKEAIITKKSLKYLSIVVQSGEGLTARHRKYNYYQTSELAKDPDLDFNRTTLLYVGGYLDSPSFFVARTIGLVYNSLGYNVLLLDTNMFTTMEYPRAARFMPTVGKHAAEMLADLTQVGLDPKKLELVGLSLGGQTASFIAKNYKLITGTKISRLTGLDPSGPCFRNLGPEERIDKGDADFVDIVATNIDGYGMATPAGHVNFYVNGGEYQPGEIFWVFCDVICSHVRALTVWISALKNQDSFIAIQCDSVQQARDKDCFDRKPKVTTVFGLKTDKSKEGIFYLSTDHKYPFYLGQRGVFKENDFTLSMTRLANREKVLKI</sequence>